<dbReference type="InterPro" id="IPR003008">
    <property type="entry name" value="Tubulin_FtsZ_GTPase"/>
</dbReference>
<evidence type="ECO:0000256" key="4">
    <source>
        <dbReference type="ARBA" id="ARBA00022741"/>
    </source>
</evidence>
<dbReference type="PANTHER" id="PTHR30314">
    <property type="entry name" value="CELL DIVISION PROTEIN FTSZ-RELATED"/>
    <property type="match status" value="1"/>
</dbReference>
<accession>A0A430AIC0</accession>
<keyword evidence="4 8" id="KW-0547">Nucleotide-binding</keyword>
<dbReference type="CDD" id="cd02201">
    <property type="entry name" value="FtsZ_type1"/>
    <property type="match status" value="1"/>
</dbReference>
<feature type="binding site" evidence="8">
    <location>
        <begin position="22"/>
        <end position="26"/>
    </location>
    <ligand>
        <name>GTP</name>
        <dbReference type="ChEBI" id="CHEBI:37565"/>
    </ligand>
</feature>
<dbReference type="GO" id="GO:0032153">
    <property type="term" value="C:cell division site"/>
    <property type="evidence" value="ECO:0007669"/>
    <property type="project" value="UniProtKB-UniRule"/>
</dbReference>
<keyword evidence="14" id="KW-1185">Reference proteome</keyword>
<comment type="caution">
    <text evidence="13">The sequence shown here is derived from an EMBL/GenBank/DDBJ whole genome shotgun (WGS) entry which is preliminary data.</text>
</comment>
<dbReference type="SUPFAM" id="SSF52490">
    <property type="entry name" value="Tubulin nucleotide-binding domain-like"/>
    <property type="match status" value="1"/>
</dbReference>
<evidence type="ECO:0000256" key="5">
    <source>
        <dbReference type="ARBA" id="ARBA00023134"/>
    </source>
</evidence>
<dbReference type="PROSITE" id="PS01134">
    <property type="entry name" value="FTSZ_1"/>
    <property type="match status" value="1"/>
</dbReference>
<name>A0A430AIC0_9ENTE</name>
<feature type="binding site" evidence="8">
    <location>
        <begin position="109"/>
        <end position="111"/>
    </location>
    <ligand>
        <name>GTP</name>
        <dbReference type="ChEBI" id="CHEBI:37565"/>
    </ligand>
</feature>
<evidence type="ECO:0000256" key="9">
    <source>
        <dbReference type="NCBIfam" id="TIGR00065"/>
    </source>
</evidence>
<dbReference type="PROSITE" id="PS50042">
    <property type="entry name" value="CNMP_BINDING_3"/>
    <property type="match status" value="1"/>
</dbReference>
<dbReference type="Gene3D" id="3.40.50.1440">
    <property type="entry name" value="Tubulin/FtsZ, GTPase domain"/>
    <property type="match status" value="1"/>
</dbReference>
<proteinExistence type="inferred from homology"/>
<dbReference type="GO" id="GO:0005525">
    <property type="term" value="F:GTP binding"/>
    <property type="evidence" value="ECO:0007669"/>
    <property type="project" value="UniProtKB-UniRule"/>
</dbReference>
<dbReference type="NCBIfam" id="TIGR00065">
    <property type="entry name" value="ftsZ"/>
    <property type="match status" value="1"/>
</dbReference>
<dbReference type="GO" id="GO:0000917">
    <property type="term" value="P:division septum assembly"/>
    <property type="evidence" value="ECO:0007669"/>
    <property type="project" value="UniProtKB-KW"/>
</dbReference>
<sequence length="418" mass="44583">MEFSLDNNIDNGAVIKVIGVGGGGGNAVNRMIEENVKGVEFIVANTDVQALKNSNAETVIQLGPKYTRGLGAGSQPEVGKKAAEESEEVLQNALEGADMIFITAGMGGGTGTGAAPVVARIARELGALTVGVVTRPFSFEGPKRGRFAAEGIALFKENVDTLLIISNNRLLEVVDKKTPILEAFREADNVLRQGVQGISDLITAPGYVNLDFADVKTVMENQGTALMGIGSASGENRVIEATKRAISSPLLETSIDGAEQVLLNITGGLDMTLFEAQDASDIVTSAATGDVNIILGTSINPELSDEIVVTVIATGIDPTKSEKKNVRSSRPTHTTSSTNAQRPSLDIENTVASDTSEDESAFGDWDIRREPSQRGNIDDAQFEALEKKEFEPYAPKEKEPKKDDDELSTPAFFRRKKR</sequence>
<dbReference type="OrthoDB" id="9813375at2"/>
<evidence type="ECO:0000313" key="14">
    <source>
        <dbReference type="Proteomes" id="UP000288669"/>
    </source>
</evidence>
<dbReference type="EMBL" id="NGJZ01000001">
    <property type="protein sequence ID" value="RSU07835.1"/>
    <property type="molecule type" value="Genomic_DNA"/>
</dbReference>
<dbReference type="InterPro" id="IPR024757">
    <property type="entry name" value="FtsZ_C"/>
</dbReference>
<evidence type="ECO:0000256" key="2">
    <source>
        <dbReference type="ARBA" id="ARBA00022490"/>
    </source>
</evidence>
<evidence type="ECO:0000256" key="7">
    <source>
        <dbReference type="ARBA" id="ARBA00023306"/>
    </source>
</evidence>
<dbReference type="Proteomes" id="UP000288669">
    <property type="component" value="Unassembled WGS sequence"/>
</dbReference>
<comment type="subcellular location">
    <subcellularLocation>
        <location evidence="8">Cytoplasm</location>
    </subcellularLocation>
    <text evidence="8">Assembles at midcell at the inner surface of the cytoplasmic membrane.</text>
</comment>
<keyword evidence="6 8" id="KW-0717">Septation</keyword>
<evidence type="ECO:0000313" key="13">
    <source>
        <dbReference type="EMBL" id="RSU07835.1"/>
    </source>
</evidence>
<comment type="similarity">
    <text evidence="1 8 10">Belongs to the FtsZ family.</text>
</comment>
<keyword evidence="5 8" id="KW-0342">GTP-binding</keyword>
<comment type="function">
    <text evidence="8 10">Essential cell division protein that forms a contractile ring structure (Z ring) at the future cell division site. The regulation of the ring assembly controls the timing and the location of cell division. One of the functions of the FtsZ ring is to recruit other cell division proteins to the septum to produce a new cell wall between the dividing cells. Binds GTP and shows GTPase activity.</text>
</comment>
<keyword evidence="3 8" id="KW-0132">Cell division</keyword>
<dbReference type="InterPro" id="IPR036525">
    <property type="entry name" value="Tubulin/FtsZ_GTPase_sf"/>
</dbReference>
<evidence type="ECO:0000256" key="11">
    <source>
        <dbReference type="SAM" id="MobiDB-lite"/>
    </source>
</evidence>
<dbReference type="InterPro" id="IPR045061">
    <property type="entry name" value="FtsZ/CetZ"/>
</dbReference>
<feature type="compositionally biased region" description="Basic and acidic residues" evidence="11">
    <location>
        <begin position="384"/>
        <end position="404"/>
    </location>
</feature>
<dbReference type="SMART" id="SM00864">
    <property type="entry name" value="Tubulin"/>
    <property type="match status" value="1"/>
</dbReference>
<dbReference type="GO" id="GO:0051258">
    <property type="term" value="P:protein polymerization"/>
    <property type="evidence" value="ECO:0007669"/>
    <property type="project" value="UniProtKB-UniRule"/>
</dbReference>
<feature type="region of interest" description="Disordered" evidence="11">
    <location>
        <begin position="320"/>
        <end position="418"/>
    </location>
</feature>
<dbReference type="GO" id="GO:0005737">
    <property type="term" value="C:cytoplasm"/>
    <property type="evidence" value="ECO:0007669"/>
    <property type="project" value="UniProtKB-SubCell"/>
</dbReference>
<evidence type="ECO:0000256" key="1">
    <source>
        <dbReference type="ARBA" id="ARBA00009690"/>
    </source>
</evidence>
<dbReference type="InterPro" id="IPR018316">
    <property type="entry name" value="Tubulin/FtsZ_2-layer-sand-dom"/>
</dbReference>
<dbReference type="RefSeq" id="WP_126821835.1">
    <property type="nucleotide sequence ID" value="NZ_JBHLWU010000001.1"/>
</dbReference>
<dbReference type="InterPro" id="IPR000595">
    <property type="entry name" value="cNMP-bd_dom"/>
</dbReference>
<dbReference type="PRINTS" id="PR00423">
    <property type="entry name" value="CELLDVISFTSZ"/>
</dbReference>
<dbReference type="AlphaFoldDB" id="A0A430AIC0"/>
<dbReference type="PROSITE" id="PS01135">
    <property type="entry name" value="FTSZ_2"/>
    <property type="match status" value="1"/>
</dbReference>
<feature type="binding site" evidence="8">
    <location>
        <position position="144"/>
    </location>
    <ligand>
        <name>GTP</name>
        <dbReference type="ChEBI" id="CHEBI:37565"/>
    </ligand>
</feature>
<feature type="compositionally biased region" description="Low complexity" evidence="11">
    <location>
        <begin position="328"/>
        <end position="338"/>
    </location>
</feature>
<feature type="domain" description="Cyclic nucleotide-binding" evidence="12">
    <location>
        <begin position="161"/>
        <end position="247"/>
    </location>
</feature>
<evidence type="ECO:0000256" key="3">
    <source>
        <dbReference type="ARBA" id="ARBA00022618"/>
    </source>
</evidence>
<gene>
    <name evidence="8" type="primary">ftsZ</name>
    <name evidence="13" type="ORF">CBF30_00925</name>
</gene>
<dbReference type="InterPro" id="IPR000158">
    <property type="entry name" value="Cell_div_FtsZ"/>
</dbReference>
<feature type="binding site" evidence="8">
    <location>
        <position position="188"/>
    </location>
    <ligand>
        <name>GTP</name>
        <dbReference type="ChEBI" id="CHEBI:37565"/>
    </ligand>
</feature>
<evidence type="ECO:0000256" key="6">
    <source>
        <dbReference type="ARBA" id="ARBA00023210"/>
    </source>
</evidence>
<keyword evidence="7 8" id="KW-0131">Cell cycle</keyword>
<keyword evidence="2 8" id="KW-0963">Cytoplasm</keyword>
<dbReference type="Pfam" id="PF12327">
    <property type="entry name" value="FtsZ_C"/>
    <property type="match status" value="1"/>
</dbReference>
<dbReference type="Gene3D" id="3.30.1330.20">
    <property type="entry name" value="Tubulin/FtsZ, C-terminal domain"/>
    <property type="match status" value="1"/>
</dbReference>
<comment type="subunit">
    <text evidence="8">Homodimer. Polymerizes to form a dynamic ring structure in a strictly GTP-dependent manner. Interacts directly with several other division proteins.</text>
</comment>
<dbReference type="Pfam" id="PF00091">
    <property type="entry name" value="Tubulin"/>
    <property type="match status" value="1"/>
</dbReference>
<organism evidence="13 14">
    <name type="scientific">Vagococcus entomophilus</name>
    <dbReference type="NCBI Taxonomy" id="1160095"/>
    <lineage>
        <taxon>Bacteria</taxon>
        <taxon>Bacillati</taxon>
        <taxon>Bacillota</taxon>
        <taxon>Bacilli</taxon>
        <taxon>Lactobacillales</taxon>
        <taxon>Enterococcaceae</taxon>
        <taxon>Vagococcus</taxon>
    </lineage>
</organism>
<dbReference type="PANTHER" id="PTHR30314:SF3">
    <property type="entry name" value="MITOCHONDRIAL DIVISION PROTEIN FSZA"/>
    <property type="match status" value="1"/>
</dbReference>
<dbReference type="GO" id="GO:0043093">
    <property type="term" value="P:FtsZ-dependent cytokinesis"/>
    <property type="evidence" value="ECO:0007669"/>
    <property type="project" value="UniProtKB-UniRule"/>
</dbReference>
<dbReference type="InterPro" id="IPR037103">
    <property type="entry name" value="Tubulin/FtsZ-like_C"/>
</dbReference>
<protein>
    <recommendedName>
        <fullName evidence="8 9">Cell division protein FtsZ</fullName>
    </recommendedName>
</protein>
<evidence type="ECO:0000256" key="8">
    <source>
        <dbReference type="HAMAP-Rule" id="MF_00909"/>
    </source>
</evidence>
<reference evidence="13 14" key="1">
    <citation type="submission" date="2017-05" db="EMBL/GenBank/DDBJ databases">
        <title>Vagococcus spp. assemblies.</title>
        <authorList>
            <person name="Gulvik C.A."/>
        </authorList>
    </citation>
    <scope>NUCLEOTIDE SEQUENCE [LARGE SCALE GENOMIC DNA]</scope>
    <source>
        <strain evidence="13 14">DSM 24756</strain>
    </source>
</reference>
<dbReference type="FunFam" id="3.40.50.1440:FF:000023">
    <property type="entry name" value="Cell division protein FtsZ"/>
    <property type="match status" value="1"/>
</dbReference>
<dbReference type="HAMAP" id="MF_00909">
    <property type="entry name" value="FtsZ"/>
    <property type="match status" value="1"/>
</dbReference>
<dbReference type="InterPro" id="IPR008280">
    <property type="entry name" value="Tub_FtsZ_C"/>
</dbReference>
<dbReference type="GO" id="GO:0003924">
    <property type="term" value="F:GTPase activity"/>
    <property type="evidence" value="ECO:0007669"/>
    <property type="project" value="UniProtKB-UniRule"/>
</dbReference>
<dbReference type="SMART" id="SM00865">
    <property type="entry name" value="Tubulin_C"/>
    <property type="match status" value="1"/>
</dbReference>
<evidence type="ECO:0000259" key="12">
    <source>
        <dbReference type="PROSITE" id="PS50042"/>
    </source>
</evidence>
<feature type="binding site" evidence="8">
    <location>
        <position position="140"/>
    </location>
    <ligand>
        <name>GTP</name>
        <dbReference type="ChEBI" id="CHEBI:37565"/>
    </ligand>
</feature>
<dbReference type="InterPro" id="IPR020805">
    <property type="entry name" value="Cell_div_FtsZ_CS"/>
</dbReference>
<evidence type="ECO:0000256" key="10">
    <source>
        <dbReference type="RuleBase" id="RU000631"/>
    </source>
</evidence>
<dbReference type="SUPFAM" id="SSF55307">
    <property type="entry name" value="Tubulin C-terminal domain-like"/>
    <property type="match status" value="1"/>
</dbReference>